<reference evidence="1" key="1">
    <citation type="journal article" date="2023" name="Insect Mol. Biol.">
        <title>Genome sequencing provides insights into the evolution of gene families encoding plant cell wall-degrading enzymes in longhorned beetles.</title>
        <authorList>
            <person name="Shin N.R."/>
            <person name="Okamura Y."/>
            <person name="Kirsch R."/>
            <person name="Pauchet Y."/>
        </authorList>
    </citation>
    <scope>NUCLEOTIDE SEQUENCE</scope>
    <source>
        <strain evidence="1">MMC_N1</strain>
    </source>
</reference>
<dbReference type="EMBL" id="JAPWTJ010002150">
    <property type="protein sequence ID" value="KAJ8967705.1"/>
    <property type="molecule type" value="Genomic_DNA"/>
</dbReference>
<dbReference type="Proteomes" id="UP001162164">
    <property type="component" value="Unassembled WGS sequence"/>
</dbReference>
<protein>
    <submittedName>
        <fullName evidence="1">Uncharacterized protein</fullName>
    </submittedName>
</protein>
<proteinExistence type="predicted"/>
<accession>A0ABQ9IX17</accession>
<keyword evidence="2" id="KW-1185">Reference proteome</keyword>
<evidence type="ECO:0000313" key="1">
    <source>
        <dbReference type="EMBL" id="KAJ8967705.1"/>
    </source>
</evidence>
<sequence length="183" mass="21307">MDNGRFRSYRNTLNQTIKEAKSIYYKNQIKKNSSSSKHLWNTIKQLCPNSSKKKNEIKEIVNKNGEKITNPLEIANTFVDYYATVGKNLAESIKKPNRDEFKHNTRRVPNSIYLQETNEAEIQTIISLVPYKIWDHSLGRSLQHINKQITNSPKMGTKIIYKKEITFPSDLLYEQSSVLDIIK</sequence>
<comment type="caution">
    <text evidence="1">The sequence shown here is derived from an EMBL/GenBank/DDBJ whole genome shotgun (WGS) entry which is preliminary data.</text>
</comment>
<organism evidence="1 2">
    <name type="scientific">Molorchus minor</name>
    <dbReference type="NCBI Taxonomy" id="1323400"/>
    <lineage>
        <taxon>Eukaryota</taxon>
        <taxon>Metazoa</taxon>
        <taxon>Ecdysozoa</taxon>
        <taxon>Arthropoda</taxon>
        <taxon>Hexapoda</taxon>
        <taxon>Insecta</taxon>
        <taxon>Pterygota</taxon>
        <taxon>Neoptera</taxon>
        <taxon>Endopterygota</taxon>
        <taxon>Coleoptera</taxon>
        <taxon>Polyphaga</taxon>
        <taxon>Cucujiformia</taxon>
        <taxon>Chrysomeloidea</taxon>
        <taxon>Cerambycidae</taxon>
        <taxon>Lamiinae</taxon>
        <taxon>Monochamini</taxon>
        <taxon>Molorchus</taxon>
    </lineage>
</organism>
<evidence type="ECO:0000313" key="2">
    <source>
        <dbReference type="Proteomes" id="UP001162164"/>
    </source>
</evidence>
<name>A0ABQ9IX17_9CUCU</name>
<gene>
    <name evidence="1" type="ORF">NQ317_004205</name>
</gene>